<feature type="chain" id="PRO_5020782738" evidence="1">
    <location>
        <begin position="20"/>
        <end position="123"/>
    </location>
</feature>
<sequence>MRFSVFIVVALVLSACSRAEPSEITVELDKPTRVKDCNVWLREVTIKPDSAFMAWKCNVPESAPNWWGEGFEPPPATILEGDCVRFDLVYYCVKDINPENMSATLVATYKPLDSSYDHLRPIR</sequence>
<feature type="signal peptide" evidence="1">
    <location>
        <begin position="1"/>
        <end position="19"/>
    </location>
</feature>
<dbReference type="OrthoDB" id="5529752at2"/>
<keyword evidence="3" id="KW-1185">Reference proteome</keyword>
<accession>A0A4U1J647</accession>
<dbReference type="EMBL" id="SSMQ01000033">
    <property type="protein sequence ID" value="TKD02713.1"/>
    <property type="molecule type" value="Genomic_DNA"/>
</dbReference>
<proteinExistence type="predicted"/>
<reference evidence="2 3" key="1">
    <citation type="submission" date="2019-04" db="EMBL/GenBank/DDBJ databases">
        <authorList>
            <person name="Li Y."/>
            <person name="Wang J."/>
        </authorList>
    </citation>
    <scope>NUCLEOTIDE SEQUENCE [LARGE SCALE GENOMIC DNA]</scope>
    <source>
        <strain evidence="2 3">DSM 14668</strain>
    </source>
</reference>
<gene>
    <name evidence="2" type="ORF">E8A74_27825</name>
</gene>
<evidence type="ECO:0000313" key="3">
    <source>
        <dbReference type="Proteomes" id="UP000309215"/>
    </source>
</evidence>
<evidence type="ECO:0000313" key="2">
    <source>
        <dbReference type="EMBL" id="TKD02713.1"/>
    </source>
</evidence>
<dbReference type="AlphaFoldDB" id="A0A4U1J647"/>
<evidence type="ECO:0000256" key="1">
    <source>
        <dbReference type="SAM" id="SignalP"/>
    </source>
</evidence>
<dbReference type="PROSITE" id="PS51257">
    <property type="entry name" value="PROKAR_LIPOPROTEIN"/>
    <property type="match status" value="1"/>
</dbReference>
<dbReference type="RefSeq" id="WP_136932119.1">
    <property type="nucleotide sequence ID" value="NZ_SSMQ01000033.1"/>
</dbReference>
<dbReference type="Proteomes" id="UP000309215">
    <property type="component" value="Unassembled WGS sequence"/>
</dbReference>
<protein>
    <submittedName>
        <fullName evidence="2">Uncharacterized protein</fullName>
    </submittedName>
</protein>
<keyword evidence="1" id="KW-0732">Signal</keyword>
<name>A0A4U1J647_9BACT</name>
<comment type="caution">
    <text evidence="2">The sequence shown here is derived from an EMBL/GenBank/DDBJ whole genome shotgun (WGS) entry which is preliminary data.</text>
</comment>
<organism evidence="2 3">
    <name type="scientific">Polyangium fumosum</name>
    <dbReference type="NCBI Taxonomy" id="889272"/>
    <lineage>
        <taxon>Bacteria</taxon>
        <taxon>Pseudomonadati</taxon>
        <taxon>Myxococcota</taxon>
        <taxon>Polyangia</taxon>
        <taxon>Polyangiales</taxon>
        <taxon>Polyangiaceae</taxon>
        <taxon>Polyangium</taxon>
    </lineage>
</organism>